<reference evidence="4" key="1">
    <citation type="submission" date="2018-05" db="EMBL/GenBank/DDBJ databases">
        <authorList>
            <person name="Li X."/>
        </authorList>
    </citation>
    <scope>NUCLEOTIDE SEQUENCE [LARGE SCALE GENOMIC DNA]</scope>
    <source>
        <strain evidence="4">HKS-05</strain>
    </source>
</reference>
<dbReference type="GO" id="GO:0004462">
    <property type="term" value="F:lactoylglutathione lyase activity"/>
    <property type="evidence" value="ECO:0007669"/>
    <property type="project" value="InterPro"/>
</dbReference>
<evidence type="ECO:0000259" key="2">
    <source>
        <dbReference type="PROSITE" id="PS51819"/>
    </source>
</evidence>
<dbReference type="Proteomes" id="UP000249842">
    <property type="component" value="Unassembled WGS sequence"/>
</dbReference>
<dbReference type="Gene3D" id="3.10.180.10">
    <property type="entry name" value="2,3-Dihydroxybiphenyl 1,2-Dioxygenase, domain 1"/>
    <property type="match status" value="1"/>
</dbReference>
<dbReference type="Pfam" id="PF00903">
    <property type="entry name" value="Glyoxalase"/>
    <property type="match status" value="1"/>
</dbReference>
<gene>
    <name evidence="3" type="ORF">DJ021_09410</name>
</gene>
<keyword evidence="1" id="KW-0479">Metal-binding</keyword>
<evidence type="ECO:0000313" key="4">
    <source>
        <dbReference type="Proteomes" id="UP000249842"/>
    </source>
</evidence>
<name>A0A328B2E4_9CAUL</name>
<dbReference type="EMBL" id="QFYP01000001">
    <property type="protein sequence ID" value="RAK60004.1"/>
    <property type="molecule type" value="Genomic_DNA"/>
</dbReference>
<evidence type="ECO:0000313" key="3">
    <source>
        <dbReference type="EMBL" id="RAK60004.1"/>
    </source>
</evidence>
<dbReference type="PANTHER" id="PTHR21366">
    <property type="entry name" value="GLYOXALASE FAMILY PROTEIN"/>
    <property type="match status" value="1"/>
</dbReference>
<dbReference type="InterPro" id="IPR004360">
    <property type="entry name" value="Glyas_Fos-R_dOase_dom"/>
</dbReference>
<feature type="domain" description="VOC" evidence="2">
    <location>
        <begin position="16"/>
        <end position="142"/>
    </location>
</feature>
<dbReference type="SUPFAM" id="SSF54593">
    <property type="entry name" value="Glyoxalase/Bleomycin resistance protein/Dihydroxybiphenyl dioxygenase"/>
    <property type="match status" value="1"/>
</dbReference>
<sequence length="168" mass="18746">MLGVGRRPMTQPPGLKLDHVVFPVRDAAATLQFYTEVLGLPLVGAQSGDDWDGYPWLMMVFGLDGGQEIVAVALRGAPAPDYRGLPVDARHYALAAPAEDDIDRWRSRLSRADVDFWEERHGDQRSLYFADPDGVILEITWPRSPTLRVGRPDLVAMVERWIKTPVPA</sequence>
<dbReference type="OrthoDB" id="9803142at2"/>
<comment type="caution">
    <text evidence="3">The sequence shown here is derived from an EMBL/GenBank/DDBJ whole genome shotgun (WGS) entry which is preliminary data.</text>
</comment>
<dbReference type="PROSITE" id="PS00934">
    <property type="entry name" value="GLYOXALASE_I_1"/>
    <property type="match status" value="1"/>
</dbReference>
<dbReference type="InterPro" id="IPR029068">
    <property type="entry name" value="Glyas_Bleomycin-R_OHBP_Dase"/>
</dbReference>
<dbReference type="PANTHER" id="PTHR21366:SF31">
    <property type="entry name" value="METALLOTHIOL TRANSFERASE FOSB"/>
    <property type="match status" value="1"/>
</dbReference>
<keyword evidence="4" id="KW-1185">Reference proteome</keyword>
<dbReference type="GO" id="GO:0046872">
    <property type="term" value="F:metal ion binding"/>
    <property type="evidence" value="ECO:0007669"/>
    <property type="project" value="UniProtKB-KW"/>
</dbReference>
<dbReference type="InterPro" id="IPR018146">
    <property type="entry name" value="Glyoxalase_1_CS"/>
</dbReference>
<evidence type="ECO:0000256" key="1">
    <source>
        <dbReference type="ARBA" id="ARBA00022723"/>
    </source>
</evidence>
<dbReference type="AlphaFoldDB" id="A0A328B2E4"/>
<protein>
    <recommendedName>
        <fullName evidence="2">VOC domain-containing protein</fullName>
    </recommendedName>
</protein>
<dbReference type="PROSITE" id="PS51819">
    <property type="entry name" value="VOC"/>
    <property type="match status" value="1"/>
</dbReference>
<accession>A0A328B2E4</accession>
<dbReference type="InterPro" id="IPR037523">
    <property type="entry name" value="VOC_core"/>
</dbReference>
<organism evidence="3 4">
    <name type="scientific">Phenylobacterium hankyongense</name>
    <dbReference type="NCBI Taxonomy" id="1813876"/>
    <lineage>
        <taxon>Bacteria</taxon>
        <taxon>Pseudomonadati</taxon>
        <taxon>Pseudomonadota</taxon>
        <taxon>Alphaproteobacteria</taxon>
        <taxon>Caulobacterales</taxon>
        <taxon>Caulobacteraceae</taxon>
        <taxon>Phenylobacterium</taxon>
    </lineage>
</organism>
<proteinExistence type="predicted"/>
<dbReference type="InterPro" id="IPR050383">
    <property type="entry name" value="GlyoxalaseI/FosfomycinResist"/>
</dbReference>